<proteinExistence type="predicted"/>
<dbReference type="EMBL" id="GBRH01256928">
    <property type="protein sequence ID" value="JAD40967.1"/>
    <property type="molecule type" value="Transcribed_RNA"/>
</dbReference>
<evidence type="ECO:0000313" key="1">
    <source>
        <dbReference type="EMBL" id="JAD40967.1"/>
    </source>
</evidence>
<dbReference type="AlphaFoldDB" id="A0A0A9A1P8"/>
<organism evidence="1">
    <name type="scientific">Arundo donax</name>
    <name type="common">Giant reed</name>
    <name type="synonym">Donax arundinaceus</name>
    <dbReference type="NCBI Taxonomy" id="35708"/>
    <lineage>
        <taxon>Eukaryota</taxon>
        <taxon>Viridiplantae</taxon>
        <taxon>Streptophyta</taxon>
        <taxon>Embryophyta</taxon>
        <taxon>Tracheophyta</taxon>
        <taxon>Spermatophyta</taxon>
        <taxon>Magnoliopsida</taxon>
        <taxon>Liliopsida</taxon>
        <taxon>Poales</taxon>
        <taxon>Poaceae</taxon>
        <taxon>PACMAD clade</taxon>
        <taxon>Arundinoideae</taxon>
        <taxon>Arundineae</taxon>
        <taxon>Arundo</taxon>
    </lineage>
</organism>
<name>A0A0A9A1P8_ARUDO</name>
<protein>
    <submittedName>
        <fullName evidence="1">Uncharacterized protein</fullName>
    </submittedName>
</protein>
<reference evidence="1" key="1">
    <citation type="submission" date="2014-09" db="EMBL/GenBank/DDBJ databases">
        <authorList>
            <person name="Magalhaes I.L.F."/>
            <person name="Oliveira U."/>
            <person name="Santos F.R."/>
            <person name="Vidigal T.H.D.A."/>
            <person name="Brescovit A.D."/>
            <person name="Santos A.J."/>
        </authorList>
    </citation>
    <scope>NUCLEOTIDE SEQUENCE</scope>
    <source>
        <tissue evidence="1">Shoot tissue taken approximately 20 cm above the soil surface</tissue>
    </source>
</reference>
<accession>A0A0A9A1P8</accession>
<sequence length="108" mass="11992">MCSHPLSSPPFPLSAVVSSCCCHHWVLCAVAIPVSSHWNWWWGELRAPLIALPFAFLLRLGHGVLKPNPRVRVTGPGRCQSSSSSAVETVRLQPRYSGRRCSSMLLLW</sequence>
<reference evidence="1" key="2">
    <citation type="journal article" date="2015" name="Data Brief">
        <title>Shoot transcriptome of the giant reed, Arundo donax.</title>
        <authorList>
            <person name="Barrero R.A."/>
            <person name="Guerrero F.D."/>
            <person name="Moolhuijzen P."/>
            <person name="Goolsby J.A."/>
            <person name="Tidwell J."/>
            <person name="Bellgard S.E."/>
            <person name="Bellgard M.I."/>
        </authorList>
    </citation>
    <scope>NUCLEOTIDE SEQUENCE</scope>
    <source>
        <tissue evidence="1">Shoot tissue taken approximately 20 cm above the soil surface</tissue>
    </source>
</reference>